<dbReference type="EMBL" id="JBHSLC010000004">
    <property type="protein sequence ID" value="MFC5353787.1"/>
    <property type="molecule type" value="Genomic_DNA"/>
</dbReference>
<keyword evidence="2" id="KW-1185">Reference proteome</keyword>
<dbReference type="Proteomes" id="UP001596166">
    <property type="component" value="Unassembled WGS sequence"/>
</dbReference>
<evidence type="ECO:0000313" key="1">
    <source>
        <dbReference type="EMBL" id="MFC5353787.1"/>
    </source>
</evidence>
<sequence length="180" mass="20435">MTAQQVKKKMGRPRKLAEDQAKLGVRLEQRDLAIIDMRSRGQKGRSEALRDLLRRYSAIIESATPHLSSRAWSFAIYALQGMLDEEADDTPELALTFDMAPSTVRTTLRDELEASVQPEQIEQAWTEYADLSDVELLAMVDVAQRLWSLPDGERTLDRVLDWLHVSDWAAPDNHDDLASD</sequence>
<evidence type="ECO:0000313" key="2">
    <source>
        <dbReference type="Proteomes" id="UP001596166"/>
    </source>
</evidence>
<reference evidence="2" key="1">
    <citation type="journal article" date="2019" name="Int. J. Syst. Evol. Microbiol.">
        <title>The Global Catalogue of Microorganisms (GCM) 10K type strain sequencing project: providing services to taxonomists for standard genome sequencing and annotation.</title>
        <authorList>
            <consortium name="The Broad Institute Genomics Platform"/>
            <consortium name="The Broad Institute Genome Sequencing Center for Infectious Disease"/>
            <person name="Wu L."/>
            <person name="Ma J."/>
        </authorList>
    </citation>
    <scope>NUCLEOTIDE SEQUENCE [LARGE SCALE GENOMIC DNA]</scope>
    <source>
        <strain evidence="2">CCUG 58760</strain>
    </source>
</reference>
<comment type="caution">
    <text evidence="1">The sequence shown here is derived from an EMBL/GenBank/DDBJ whole genome shotgun (WGS) entry which is preliminary data.</text>
</comment>
<name>A0ABW0FY96_9PROT</name>
<proteinExistence type="predicted"/>
<organism evidence="1 2">
    <name type="scientific">Azospirillum himalayense</name>
    <dbReference type="NCBI Taxonomy" id="654847"/>
    <lineage>
        <taxon>Bacteria</taxon>
        <taxon>Pseudomonadati</taxon>
        <taxon>Pseudomonadota</taxon>
        <taxon>Alphaproteobacteria</taxon>
        <taxon>Rhodospirillales</taxon>
        <taxon>Azospirillaceae</taxon>
        <taxon>Azospirillum</taxon>
    </lineage>
</organism>
<gene>
    <name evidence="1" type="ORF">ACFPMG_02080</name>
</gene>
<protein>
    <submittedName>
        <fullName evidence="1">Ribbon-helix-helix domain-containing protein</fullName>
    </submittedName>
</protein>
<dbReference type="CDD" id="cd22231">
    <property type="entry name" value="RHH_NikR_HicB-like"/>
    <property type="match status" value="1"/>
</dbReference>
<dbReference type="RefSeq" id="WP_376993591.1">
    <property type="nucleotide sequence ID" value="NZ_JBHSLC010000004.1"/>
</dbReference>
<accession>A0ABW0FY96</accession>